<feature type="region of interest" description="Disordered" evidence="8">
    <location>
        <begin position="125"/>
        <end position="152"/>
    </location>
</feature>
<dbReference type="AlphaFoldDB" id="A0A6J1RVC1"/>
<dbReference type="OrthoDB" id="1421013at2759"/>
<evidence type="ECO:0000313" key="11">
    <source>
        <dbReference type="RefSeq" id="XP_052119580.1"/>
    </source>
</evidence>
<evidence type="ECO:0000256" key="7">
    <source>
        <dbReference type="RuleBase" id="RU368003"/>
    </source>
</evidence>
<evidence type="ECO:0000256" key="4">
    <source>
        <dbReference type="ARBA" id="ARBA00022552"/>
    </source>
</evidence>
<dbReference type="GO" id="GO:0003677">
    <property type="term" value="F:DNA binding"/>
    <property type="evidence" value="ECO:0007669"/>
    <property type="project" value="UniProtKB-KW"/>
</dbReference>
<keyword evidence="9" id="KW-1185">Reference proteome</keyword>
<comment type="subunit">
    <text evidence="7">Monomer and homodimer.</text>
</comment>
<evidence type="ECO:0000313" key="10">
    <source>
        <dbReference type="RefSeq" id="XP_026272787.1"/>
    </source>
</evidence>
<dbReference type="PANTHER" id="PTHR15341">
    <property type="entry name" value="SUN-COR STEROID HORMONE RECEPTOR CO-REPRESSOR"/>
    <property type="match status" value="1"/>
</dbReference>
<keyword evidence="7" id="KW-0963">Cytoplasm</keyword>
<dbReference type="KEGG" id="foc:113202658"/>
<keyword evidence="5 7" id="KW-0694">RNA-binding</keyword>
<gene>
    <name evidence="10 11" type="primary">LOC113202658</name>
</gene>
<evidence type="ECO:0000256" key="2">
    <source>
        <dbReference type="ARBA" id="ARBA00009154"/>
    </source>
</evidence>
<comment type="similarity">
    <text evidence="2 7">Belongs to the C1D family.</text>
</comment>
<reference evidence="10 11" key="1">
    <citation type="submission" date="2025-04" db="UniProtKB">
        <authorList>
            <consortium name="RefSeq"/>
        </authorList>
    </citation>
    <scope>IDENTIFICATION</scope>
    <source>
        <tissue evidence="10 11">Whole organism</tissue>
    </source>
</reference>
<dbReference type="RefSeq" id="XP_026272787.1">
    <property type="nucleotide sequence ID" value="XM_026417002.2"/>
</dbReference>
<keyword evidence="7" id="KW-0238">DNA-binding</keyword>
<comment type="function">
    <text evidence="7">Plays a role in the recruitment of the exosome to pre-rRNA to mediate the 3'-5' end processing of the 5.8S rRNA.</text>
</comment>
<keyword evidence="4 7" id="KW-0698">rRNA processing</keyword>
<dbReference type="PANTHER" id="PTHR15341:SF3">
    <property type="entry name" value="NUCLEAR NUCLEIC ACID-BINDING PROTEIN C1D"/>
    <property type="match status" value="1"/>
</dbReference>
<dbReference type="GO" id="GO:0000178">
    <property type="term" value="C:exosome (RNase complex)"/>
    <property type="evidence" value="ECO:0007669"/>
    <property type="project" value="TreeGrafter"/>
</dbReference>
<dbReference type="InterPro" id="IPR007146">
    <property type="entry name" value="Sas10/Utp3/C1D"/>
</dbReference>
<dbReference type="GO" id="GO:0005730">
    <property type="term" value="C:nucleolus"/>
    <property type="evidence" value="ECO:0007669"/>
    <property type="project" value="UniProtKB-SubCell"/>
</dbReference>
<organism evidence="9 10">
    <name type="scientific">Frankliniella occidentalis</name>
    <name type="common">Western flower thrips</name>
    <name type="synonym">Euthrips occidentalis</name>
    <dbReference type="NCBI Taxonomy" id="133901"/>
    <lineage>
        <taxon>Eukaryota</taxon>
        <taxon>Metazoa</taxon>
        <taxon>Ecdysozoa</taxon>
        <taxon>Arthropoda</taxon>
        <taxon>Hexapoda</taxon>
        <taxon>Insecta</taxon>
        <taxon>Pterygota</taxon>
        <taxon>Neoptera</taxon>
        <taxon>Paraneoptera</taxon>
        <taxon>Thysanoptera</taxon>
        <taxon>Terebrantia</taxon>
        <taxon>Thripoidea</taxon>
        <taxon>Thripidae</taxon>
        <taxon>Frankliniella</taxon>
    </lineage>
</organism>
<sequence length="152" mass="17280">MAIPTEELGELAKDEAFKSVINKFHMSVDKVGDALELCCGRDVYADLSPEERVEYDLFLSYSLNSLFWSYLRTQGVDPLKHGVKNELDRVKSYMTRAKQVREKQSMPRIDKEAAERFVTSGLWEPGQAKIKSGSGNGVNKRKRLESDSEEET</sequence>
<evidence type="ECO:0000313" key="9">
    <source>
        <dbReference type="Proteomes" id="UP000504606"/>
    </source>
</evidence>
<keyword evidence="6 7" id="KW-0539">Nucleus</keyword>
<evidence type="ECO:0000256" key="5">
    <source>
        <dbReference type="ARBA" id="ARBA00022884"/>
    </source>
</evidence>
<dbReference type="GO" id="GO:0010468">
    <property type="term" value="P:regulation of gene expression"/>
    <property type="evidence" value="ECO:0007669"/>
    <property type="project" value="TreeGrafter"/>
</dbReference>
<dbReference type="GeneID" id="113202658"/>
<dbReference type="RefSeq" id="XP_052119580.1">
    <property type="nucleotide sequence ID" value="XM_052263620.1"/>
</dbReference>
<protein>
    <recommendedName>
        <fullName evidence="3 7">Nuclear nucleic acid-binding protein C1D</fullName>
    </recommendedName>
</protein>
<evidence type="ECO:0000256" key="6">
    <source>
        <dbReference type="ARBA" id="ARBA00023242"/>
    </source>
</evidence>
<proteinExistence type="inferred from homology"/>
<comment type="subcellular location">
    <subcellularLocation>
        <location evidence="7">Cytoplasm</location>
    </subcellularLocation>
    <subcellularLocation>
        <location evidence="7">Nucleus</location>
        <location evidence="7">Nucleolus</location>
    </subcellularLocation>
    <subcellularLocation>
        <location evidence="1 7">Nucleus</location>
    </subcellularLocation>
</comment>
<dbReference type="Proteomes" id="UP000504606">
    <property type="component" value="Unplaced"/>
</dbReference>
<dbReference type="InterPro" id="IPR011082">
    <property type="entry name" value="Exosome-assoc_fac/DNA_repair"/>
</dbReference>
<evidence type="ECO:0000256" key="1">
    <source>
        <dbReference type="ARBA" id="ARBA00004123"/>
    </source>
</evidence>
<evidence type="ECO:0000256" key="3">
    <source>
        <dbReference type="ARBA" id="ARBA00015212"/>
    </source>
</evidence>
<dbReference type="Pfam" id="PF04000">
    <property type="entry name" value="Sas10_Utp3"/>
    <property type="match status" value="1"/>
</dbReference>
<dbReference type="GO" id="GO:0005737">
    <property type="term" value="C:cytoplasm"/>
    <property type="evidence" value="ECO:0007669"/>
    <property type="project" value="UniProtKB-SubCell"/>
</dbReference>
<dbReference type="GO" id="GO:0003723">
    <property type="term" value="F:RNA binding"/>
    <property type="evidence" value="ECO:0007669"/>
    <property type="project" value="UniProtKB-UniRule"/>
</dbReference>
<name>A0A6J1RVC1_FRAOC</name>
<dbReference type="GO" id="GO:0000460">
    <property type="term" value="P:maturation of 5.8S rRNA"/>
    <property type="evidence" value="ECO:0007669"/>
    <property type="project" value="TreeGrafter"/>
</dbReference>
<evidence type="ECO:0000256" key="8">
    <source>
        <dbReference type="SAM" id="MobiDB-lite"/>
    </source>
</evidence>
<accession>A0A6J1RVC1</accession>